<proteinExistence type="predicted"/>
<dbReference type="EMBL" id="AP026866">
    <property type="protein sequence ID" value="BDS07112.1"/>
    <property type="molecule type" value="Genomic_DNA"/>
</dbReference>
<name>A0AAT9FMG7_9BACT</name>
<evidence type="ECO:0008006" key="2">
    <source>
        <dbReference type="Google" id="ProtNLM"/>
    </source>
</evidence>
<sequence length="325" mass="35872">MVEVRDGQSGAVWYDGAAGDLGLEAFYLNSEVEVKARFYGVEGVHPKGVRLSLSAREGAEQIFPGVVATVIGYDGKGVPAAELFDYPKAPVNVNVSKEYGAYPNFRTGTSIVTPPLDDASKQWTVRPHFFNTLVASASFSANGKLNVEKKLPPRLPLGDLGKGANSALRVKGMVLVEKPGRYVFRMECNAPVRMVVGEKSVTLPEKQEIEVDLKVGPVAVDFLYDQGRGVDTVSSVVSWKVPGSEEFVKVPDSRFAHRLDRVRHDAFAKYEPQFMKRFARVSQDEMEGLDDLLESAKEEVNHTDVGRWQKMIGELVTAYRVSGEW</sequence>
<gene>
    <name evidence="1" type="ORF">NT6N_21520</name>
</gene>
<dbReference type="KEGG" id="osu:NT6N_21520"/>
<protein>
    <recommendedName>
        <fullName evidence="2">PA14 domain-containing protein</fullName>
    </recommendedName>
</protein>
<accession>A0AAT9FMG7</accession>
<reference evidence="1" key="1">
    <citation type="submission" date="2024-07" db="EMBL/GenBank/DDBJ databases">
        <title>Complete genome sequence of Verrucomicrobiaceae bacterium NT6N.</title>
        <authorList>
            <person name="Huang C."/>
            <person name="Takami H."/>
            <person name="Hamasaki K."/>
        </authorList>
    </citation>
    <scope>NUCLEOTIDE SEQUENCE</scope>
    <source>
        <strain evidence="1">NT6N</strain>
    </source>
</reference>
<evidence type="ECO:0000313" key="1">
    <source>
        <dbReference type="EMBL" id="BDS07112.1"/>
    </source>
</evidence>
<dbReference type="AlphaFoldDB" id="A0AAT9FMG7"/>
<organism evidence="1">
    <name type="scientific">Oceaniferula spumae</name>
    <dbReference type="NCBI Taxonomy" id="2979115"/>
    <lineage>
        <taxon>Bacteria</taxon>
        <taxon>Pseudomonadati</taxon>
        <taxon>Verrucomicrobiota</taxon>
        <taxon>Verrucomicrobiia</taxon>
        <taxon>Verrucomicrobiales</taxon>
        <taxon>Verrucomicrobiaceae</taxon>
        <taxon>Oceaniferula</taxon>
    </lineage>
</organism>